<sequence length="481" mass="52005">MERMPLPPSWTSPALQKGLLALSLMLSVSCGLLPPLGSKRLKKDAHAIHAMAPENWTALPSLPEKASIGWLADFNSARLRTLVAQAIAANPDLAAAAERVKQARAETVQAGADLFPALSGAYNASRSQSPGDQRFPGLTPINNRFRLTFNMSWEIDFWGRIADERGAAKANRLAIEENFHAARLSLAANTVQTATTLAEAQALTRLAEQNVQTRRMQLGILEKQLDRGLDTDRAALDVSLARADLARTESTLQQRRATVDQSRRALEVLLGGYPAGAEAGMGALPTLARSIPAGLPSELLLRRPDLRAAERQLEAALRRESAAKKAFLPSIRLTGDSGRTSQDMDNLLAPDSAIWAIAANGVQTLFQGGRLVAGVRLERARYEELLATYKGSALVAFQEVETALAADRFLQAQAEALARASTEAERSERLALGQYEKGLSDVLTLLDASQRAFDARSALISVQAQRLRNRADLHLALGGEF</sequence>
<keyword evidence="2" id="KW-0472">Membrane</keyword>
<dbReference type="PROSITE" id="PS51257">
    <property type="entry name" value="PROKAR_LIPOPROTEIN"/>
    <property type="match status" value="1"/>
</dbReference>
<dbReference type="Proteomes" id="UP000295662">
    <property type="component" value="Unassembled WGS sequence"/>
</dbReference>
<dbReference type="GO" id="GO:0015562">
    <property type="term" value="F:efflux transmembrane transporter activity"/>
    <property type="evidence" value="ECO:0007669"/>
    <property type="project" value="InterPro"/>
</dbReference>
<keyword evidence="2" id="KW-0564">Palmitate</keyword>
<keyword evidence="2 3" id="KW-0449">Lipoprotein</keyword>
<accession>A0A4R7SRK4</accession>
<evidence type="ECO:0000256" key="1">
    <source>
        <dbReference type="ARBA" id="ARBA00007613"/>
    </source>
</evidence>
<evidence type="ECO:0000313" key="4">
    <source>
        <dbReference type="Proteomes" id="UP000295662"/>
    </source>
</evidence>
<keyword evidence="2" id="KW-0812">Transmembrane</keyword>
<comment type="caution">
    <text evidence="3">The sequence shown here is derived from an EMBL/GenBank/DDBJ whole genome shotgun (WGS) entry which is preliminary data.</text>
</comment>
<dbReference type="AlphaFoldDB" id="A0A4R7SRK4"/>
<dbReference type="GO" id="GO:0005886">
    <property type="term" value="C:plasma membrane"/>
    <property type="evidence" value="ECO:0007669"/>
    <property type="project" value="UniProtKB-SubCell"/>
</dbReference>
<comment type="subcellular location">
    <subcellularLocation>
        <location evidence="2">Cell membrane</location>
        <topology evidence="2">Lipid-anchor</topology>
    </subcellularLocation>
</comment>
<keyword evidence="4" id="KW-1185">Reference proteome</keyword>
<dbReference type="EMBL" id="SOCA01000001">
    <property type="protein sequence ID" value="TDU81086.1"/>
    <property type="molecule type" value="Genomic_DNA"/>
</dbReference>
<name>A0A4R7SRK4_9BACT</name>
<reference evidence="3 4" key="1">
    <citation type="submission" date="2019-03" db="EMBL/GenBank/DDBJ databases">
        <title>Genomic Encyclopedia of Archaeal and Bacterial Type Strains, Phase II (KMG-II): from individual species to whole genera.</title>
        <authorList>
            <person name="Goeker M."/>
        </authorList>
    </citation>
    <scope>NUCLEOTIDE SEQUENCE [LARGE SCALE GENOMIC DNA]</scope>
    <source>
        <strain evidence="3 4">ATCC 25309</strain>
    </source>
</reference>
<dbReference type="InterPro" id="IPR003423">
    <property type="entry name" value="OMP_efflux"/>
</dbReference>
<dbReference type="NCBIfam" id="TIGR01845">
    <property type="entry name" value="outer_NodT"/>
    <property type="match status" value="1"/>
</dbReference>
<gene>
    <name evidence="3" type="ORF">EI77_00388</name>
</gene>
<comment type="similarity">
    <text evidence="1 2">Belongs to the outer membrane factor (OMF) (TC 1.B.17) family.</text>
</comment>
<dbReference type="Gene3D" id="1.20.1600.10">
    <property type="entry name" value="Outer membrane efflux proteins (OEP)"/>
    <property type="match status" value="1"/>
</dbReference>
<evidence type="ECO:0000313" key="3">
    <source>
        <dbReference type="EMBL" id="TDU81086.1"/>
    </source>
</evidence>
<dbReference type="Gene3D" id="2.20.200.10">
    <property type="entry name" value="Outer membrane efflux proteins (OEP)"/>
    <property type="match status" value="1"/>
</dbReference>
<proteinExistence type="inferred from homology"/>
<dbReference type="Pfam" id="PF02321">
    <property type="entry name" value="OEP"/>
    <property type="match status" value="2"/>
</dbReference>
<organism evidence="3 4">
    <name type="scientific">Prosthecobacter fusiformis</name>
    <dbReference type="NCBI Taxonomy" id="48464"/>
    <lineage>
        <taxon>Bacteria</taxon>
        <taxon>Pseudomonadati</taxon>
        <taxon>Verrucomicrobiota</taxon>
        <taxon>Verrucomicrobiia</taxon>
        <taxon>Verrucomicrobiales</taxon>
        <taxon>Verrucomicrobiaceae</taxon>
        <taxon>Prosthecobacter</taxon>
    </lineage>
</organism>
<dbReference type="PANTHER" id="PTHR30203">
    <property type="entry name" value="OUTER MEMBRANE CATION EFFLUX PROTEIN"/>
    <property type="match status" value="1"/>
</dbReference>
<dbReference type="SUPFAM" id="SSF56954">
    <property type="entry name" value="Outer membrane efflux proteins (OEP)"/>
    <property type="match status" value="1"/>
</dbReference>
<keyword evidence="2" id="KW-1134">Transmembrane beta strand</keyword>
<protein>
    <submittedName>
        <fullName evidence="3">NodT family efflux transporter outer membrane factor (OMF) lipoprotein</fullName>
    </submittedName>
</protein>
<dbReference type="InterPro" id="IPR010131">
    <property type="entry name" value="MdtP/NodT-like"/>
</dbReference>
<evidence type="ECO:0000256" key="2">
    <source>
        <dbReference type="RuleBase" id="RU362097"/>
    </source>
</evidence>
<dbReference type="PANTHER" id="PTHR30203:SF29">
    <property type="entry name" value="PROTEIN CYAE"/>
    <property type="match status" value="1"/>
</dbReference>
<dbReference type="OrthoDB" id="9783100at2"/>